<evidence type="ECO:0000259" key="1">
    <source>
        <dbReference type="PROSITE" id="PS51384"/>
    </source>
</evidence>
<dbReference type="InterPro" id="IPR007037">
    <property type="entry name" value="SIP_rossman_dom"/>
</dbReference>
<keyword evidence="3" id="KW-1185">Reference proteome</keyword>
<protein>
    <submittedName>
        <fullName evidence="2">NADPH-dependent ferric siderophore reductase, contains FAD-binding and SIP domains</fullName>
    </submittedName>
</protein>
<dbReference type="PROSITE" id="PS51384">
    <property type="entry name" value="FAD_FR"/>
    <property type="match status" value="1"/>
</dbReference>
<sequence>MTAPNATVAPRPTTARPTSTVCHATVTAARLVTPNMMRVTFGGGPIATVGSGGYDQRVKILLPLDGEDRPQLPAGDDWYQAWRAMPEALQPPMRTYTIREHRPELAEIDIDFALHGDAGPATRWANRVRPGAVLGLVAPAAHHQGESVGVEYRPGAADWQLLVGDATALPAIGAIVESLPPDAVARVLVSVPAEDDAQALVAGPGVEIRWLAEETGVEPGDRLVAELAGLDLPAGTPYAWVAGEAGLVAALRRHLLGDLGWDRRSHYFGGYWRH</sequence>
<dbReference type="Proteomes" id="UP000791080">
    <property type="component" value="Unassembled WGS sequence"/>
</dbReference>
<dbReference type="PANTHER" id="PTHR30157:SF0">
    <property type="entry name" value="NADPH-DEPENDENT FERRIC-CHELATE REDUCTASE"/>
    <property type="match status" value="1"/>
</dbReference>
<feature type="domain" description="FAD-binding FR-type" evidence="1">
    <location>
        <begin position="19"/>
        <end position="146"/>
    </location>
</feature>
<evidence type="ECO:0000313" key="2">
    <source>
        <dbReference type="EMBL" id="MCP2331005.1"/>
    </source>
</evidence>
<organism evidence="2 3">
    <name type="scientific">Actinoalloteichus caeruleus DSM 43889</name>
    <dbReference type="NCBI Taxonomy" id="1120930"/>
    <lineage>
        <taxon>Bacteria</taxon>
        <taxon>Bacillati</taxon>
        <taxon>Actinomycetota</taxon>
        <taxon>Actinomycetes</taxon>
        <taxon>Pseudonocardiales</taxon>
        <taxon>Pseudonocardiaceae</taxon>
        <taxon>Actinoalloteichus</taxon>
        <taxon>Actinoalloteichus cyanogriseus</taxon>
    </lineage>
</organism>
<accession>A0ABT1JET4</accession>
<comment type="caution">
    <text evidence="2">The sequence shown here is derived from an EMBL/GenBank/DDBJ whole genome shotgun (WGS) entry which is preliminary data.</text>
</comment>
<proteinExistence type="predicted"/>
<dbReference type="RefSeq" id="WP_051314336.1">
    <property type="nucleotide sequence ID" value="NZ_AUBJ02000001.1"/>
</dbReference>
<dbReference type="InterPro" id="IPR013113">
    <property type="entry name" value="SIP_FAD-bd"/>
</dbReference>
<name>A0ABT1JET4_ACTCY</name>
<dbReference type="InterPro" id="IPR039261">
    <property type="entry name" value="FNR_nucleotide-bd"/>
</dbReference>
<dbReference type="InterPro" id="IPR017927">
    <property type="entry name" value="FAD-bd_FR_type"/>
</dbReference>
<evidence type="ECO:0000313" key="3">
    <source>
        <dbReference type="Proteomes" id="UP000791080"/>
    </source>
</evidence>
<dbReference type="Pfam" id="PF08021">
    <property type="entry name" value="FAD_binding_9"/>
    <property type="match status" value="1"/>
</dbReference>
<dbReference type="Gene3D" id="3.40.50.80">
    <property type="entry name" value="Nucleotide-binding domain of ferredoxin-NADP reductase (FNR) module"/>
    <property type="match status" value="1"/>
</dbReference>
<dbReference type="Gene3D" id="2.40.30.10">
    <property type="entry name" value="Translation factors"/>
    <property type="match status" value="1"/>
</dbReference>
<dbReference type="InterPro" id="IPR039374">
    <property type="entry name" value="SIP_fam"/>
</dbReference>
<dbReference type="Pfam" id="PF04954">
    <property type="entry name" value="SIP"/>
    <property type="match status" value="1"/>
</dbReference>
<reference evidence="2 3" key="1">
    <citation type="submission" date="2013-07" db="EMBL/GenBank/DDBJ databases">
        <authorList>
            <consortium name="DOE Joint Genome Institute"/>
            <person name="Reeve W."/>
            <person name="Huntemann M."/>
            <person name="Han J."/>
            <person name="Chen A."/>
            <person name="Kyrpides N."/>
            <person name="Mavromatis K."/>
            <person name="Markowitz V."/>
            <person name="Palaniappan K."/>
            <person name="Ivanova N."/>
            <person name="Schaumberg A."/>
            <person name="Pati A."/>
            <person name="Liolios K."/>
            <person name="Nordberg H.P."/>
            <person name="Cantor M.N."/>
            <person name="Hua S.X."/>
            <person name="Woyke T."/>
        </authorList>
    </citation>
    <scope>NUCLEOTIDE SEQUENCE [LARGE SCALE GENOMIC DNA]</scope>
    <source>
        <strain evidence="2 3">DSM 43889</strain>
    </source>
</reference>
<gene>
    <name evidence="2" type="ORF">G443_001275</name>
</gene>
<dbReference type="SUPFAM" id="SSF63380">
    <property type="entry name" value="Riboflavin synthase domain-like"/>
    <property type="match status" value="1"/>
</dbReference>
<dbReference type="PANTHER" id="PTHR30157">
    <property type="entry name" value="FERRIC REDUCTASE, NADPH-DEPENDENT"/>
    <property type="match status" value="1"/>
</dbReference>
<dbReference type="EMBL" id="AUBJ02000001">
    <property type="protein sequence ID" value="MCP2331005.1"/>
    <property type="molecule type" value="Genomic_DNA"/>
</dbReference>
<dbReference type="InterPro" id="IPR017938">
    <property type="entry name" value="Riboflavin_synthase-like_b-brl"/>
</dbReference>
<reference evidence="2 3" key="2">
    <citation type="submission" date="2022-06" db="EMBL/GenBank/DDBJ databases">
        <title>Genomic Encyclopedia of Type Strains, Phase I: the one thousand microbial genomes (KMG-I) project.</title>
        <authorList>
            <person name="Kyrpides N."/>
        </authorList>
    </citation>
    <scope>NUCLEOTIDE SEQUENCE [LARGE SCALE GENOMIC DNA]</scope>
    <source>
        <strain evidence="2 3">DSM 43889</strain>
    </source>
</reference>
<dbReference type="CDD" id="cd06193">
    <property type="entry name" value="siderophore_interacting"/>
    <property type="match status" value="1"/>
</dbReference>